<keyword evidence="2" id="KW-0812">Transmembrane</keyword>
<accession>A0A6C0AWV7</accession>
<evidence type="ECO:0000313" key="3">
    <source>
        <dbReference type="EMBL" id="QHS83963.1"/>
    </source>
</evidence>
<name>A0A6C0AWV7_9ZZZZ</name>
<sequence>MGKDSNNSWINIEGDEGLKNDEELDKEKIKIEIKKRIKEMEIKGKQVNTHTNETITNMLSYLSQLQNTEKELYEILKDDNDVTDKRDIVNKINNLSTKRDKLYGDMKQMSKDVNNQNKNTSNSYGNQLKLISLAENELNKEKDRLKILNAEKYNKLRMVQINTYYSKRYESLAYVTLLVIGFFIITILINLLTSRGIIPENITNTLSPILIGIALFILFLAYNDFSRRSKFNFDEYETGKEDSNGDDGEFEIWPKPDMGTCIGSYCCADGTEYDSGDDTCKPINGPNKEEDDSDSEEDNNDSDNEGFRGNRKEKNRKINVVKPYKLSTGFEVI</sequence>
<keyword evidence="2" id="KW-1133">Transmembrane helix</keyword>
<dbReference type="AlphaFoldDB" id="A0A6C0AWV7"/>
<evidence type="ECO:0000256" key="1">
    <source>
        <dbReference type="SAM" id="MobiDB-lite"/>
    </source>
</evidence>
<protein>
    <submittedName>
        <fullName evidence="3">Uncharacterized protein</fullName>
    </submittedName>
</protein>
<feature type="compositionally biased region" description="Acidic residues" evidence="1">
    <location>
        <begin position="289"/>
        <end position="304"/>
    </location>
</feature>
<organism evidence="3">
    <name type="scientific">viral metagenome</name>
    <dbReference type="NCBI Taxonomy" id="1070528"/>
    <lineage>
        <taxon>unclassified sequences</taxon>
        <taxon>metagenomes</taxon>
        <taxon>organismal metagenomes</taxon>
    </lineage>
</organism>
<evidence type="ECO:0000256" key="2">
    <source>
        <dbReference type="SAM" id="Phobius"/>
    </source>
</evidence>
<feature type="region of interest" description="Disordered" evidence="1">
    <location>
        <begin position="278"/>
        <end position="314"/>
    </location>
</feature>
<reference evidence="3" key="1">
    <citation type="journal article" date="2020" name="Nature">
        <title>Giant virus diversity and host interactions through global metagenomics.</title>
        <authorList>
            <person name="Schulz F."/>
            <person name="Roux S."/>
            <person name="Paez-Espino D."/>
            <person name="Jungbluth S."/>
            <person name="Walsh D.A."/>
            <person name="Denef V.J."/>
            <person name="McMahon K.D."/>
            <person name="Konstantinidis K.T."/>
            <person name="Eloe-Fadrosh E.A."/>
            <person name="Kyrpides N.C."/>
            <person name="Woyke T."/>
        </authorList>
    </citation>
    <scope>NUCLEOTIDE SEQUENCE</scope>
    <source>
        <strain evidence="3">GVMAG-S-ERX555965-48</strain>
    </source>
</reference>
<feature type="transmembrane region" description="Helical" evidence="2">
    <location>
        <begin position="205"/>
        <end position="222"/>
    </location>
</feature>
<feature type="transmembrane region" description="Helical" evidence="2">
    <location>
        <begin position="172"/>
        <end position="193"/>
    </location>
</feature>
<keyword evidence="2" id="KW-0472">Membrane</keyword>
<proteinExistence type="predicted"/>
<dbReference type="EMBL" id="MN738770">
    <property type="protein sequence ID" value="QHS83963.1"/>
    <property type="molecule type" value="Genomic_DNA"/>
</dbReference>